<dbReference type="GO" id="GO:0005506">
    <property type="term" value="F:iron ion binding"/>
    <property type="evidence" value="ECO:0007669"/>
    <property type="project" value="InterPro"/>
</dbReference>
<feature type="domain" description="Biopterin-dependent aromatic amino acid hydroxylase family profile" evidence="9">
    <location>
        <begin position="155"/>
        <end position="501"/>
    </location>
</feature>
<dbReference type="InterPro" id="IPR018301">
    <property type="entry name" value="ArAA_hydroxylase_Fe/CU_BS"/>
</dbReference>
<evidence type="ECO:0000256" key="2">
    <source>
        <dbReference type="ARBA" id="ARBA00009712"/>
    </source>
</evidence>
<dbReference type="Gene3D" id="1.10.800.10">
    <property type="entry name" value="Aromatic amino acid hydroxylase"/>
    <property type="match status" value="1"/>
</dbReference>
<dbReference type="InterPro" id="IPR045865">
    <property type="entry name" value="ACT-like_dom_sf"/>
</dbReference>
<dbReference type="KEGG" id="lak:106158393"/>
<dbReference type="SUPFAM" id="SSF56534">
    <property type="entry name" value="Aromatic aminoacid monoxygenases, catalytic and oligomerization domains"/>
    <property type="match status" value="1"/>
</dbReference>
<dbReference type="GeneID" id="106158393"/>
<dbReference type="InterPro" id="IPR036329">
    <property type="entry name" value="Aro-AA_hydroxylase_C_sf"/>
</dbReference>
<dbReference type="InterPro" id="IPR001273">
    <property type="entry name" value="ArAA_hydroxylase"/>
</dbReference>
<dbReference type="GO" id="GO:0004511">
    <property type="term" value="F:tyrosine 3-monooxygenase activity"/>
    <property type="evidence" value="ECO:0007669"/>
    <property type="project" value="TreeGrafter"/>
</dbReference>
<dbReference type="GO" id="GO:0043204">
    <property type="term" value="C:perikaryon"/>
    <property type="evidence" value="ECO:0007669"/>
    <property type="project" value="TreeGrafter"/>
</dbReference>
<dbReference type="FunFam" id="1.10.800.10:FF:000004">
    <property type="entry name" value="Tyrosine 3-monooxygenase"/>
    <property type="match status" value="1"/>
</dbReference>
<evidence type="ECO:0000313" key="13">
    <source>
        <dbReference type="RefSeq" id="XP_013389792.1"/>
    </source>
</evidence>
<evidence type="ECO:0000256" key="8">
    <source>
        <dbReference type="PIRSR" id="PIRSR601273-2"/>
    </source>
</evidence>
<dbReference type="GeneID" id="106153195"/>
<feature type="binding site" evidence="7">
    <location>
        <position position="334"/>
    </location>
    <ligand>
        <name>Fe cation</name>
        <dbReference type="ChEBI" id="CHEBI:24875"/>
    </ligand>
</feature>
<feature type="binding site" evidence="7">
    <location>
        <position position="379"/>
    </location>
    <ligand>
        <name>Fe cation</name>
        <dbReference type="ChEBI" id="CHEBI:24875"/>
    </ligand>
</feature>
<evidence type="ECO:0000259" key="9">
    <source>
        <dbReference type="PROSITE" id="PS51410"/>
    </source>
</evidence>
<dbReference type="GO" id="GO:0046189">
    <property type="term" value="P:phenol-containing compound biosynthetic process"/>
    <property type="evidence" value="ECO:0007669"/>
    <property type="project" value="UniProtKB-ARBA"/>
</dbReference>
<dbReference type="PANTHER" id="PTHR11473:SF15">
    <property type="entry name" value="TYROSINE 3-MONOOXYGENASE"/>
    <property type="match status" value="1"/>
</dbReference>
<dbReference type="SUPFAM" id="SSF55021">
    <property type="entry name" value="ACT-like"/>
    <property type="match status" value="1"/>
</dbReference>
<dbReference type="PROSITE" id="PS00367">
    <property type="entry name" value="BH4_AAA_HYDROXYL_1"/>
    <property type="match status" value="1"/>
</dbReference>
<dbReference type="Proteomes" id="UP000085678">
    <property type="component" value="Unplaced"/>
</dbReference>
<comment type="similarity">
    <text evidence="2">Belongs to the biopterin-dependent aromatic amino acid hydroxylase family.</text>
</comment>
<sequence length="503" mass="57491">MSISVDPETAKRRLAFQKSYSIEHGGSWRRKSLIDDAKFETITNAEFEKQEQKLTLNGSISEDDVFIPNGDAHNILHDDLAPRSSSVMLSLKEEMTALPKILKTFENFKVNIRHIESRNSRKIEAQFEIFLQCDSTREAITSLMKALRQNSAICEATVSGDTKKESVAWVPMHISDLDYCNHLITKFEPELDSDHPGYTDKEYRKRREEIANIAFEYRHGDPIPRIKYTETEIQTWGTVYRKLVSLFNTHACKEHIEVFRNLEKEGGFSSNSIPQLEDVSQFLKRKSGFQLRPVAGLLSARDFLASLAFRVFQCTQYIRHGSAPMHSPEPDCIHELLGHVPLLANPSFAQFSQEIGLASLGTSDEDIEKFATLYWFTVEFGLCREDGQIKAYGAGLLSSFGELMHALSDKPEQRAFDPQTAAVQEYQDVEYQPIYYVAESFDDMKEKVRRYASKIRRRCELRYDPYTQGIQCLDSKGAVTDLTMFIKAELNHLNNALEKMGSV</sequence>
<reference evidence="12 13" key="2">
    <citation type="submission" date="2025-04" db="UniProtKB">
        <authorList>
            <consortium name="RefSeq"/>
        </authorList>
    </citation>
    <scope>IDENTIFICATION</scope>
    <source>
        <tissue evidence="12">Gonads</tissue>
    </source>
</reference>
<dbReference type="InterPro" id="IPR036951">
    <property type="entry name" value="ArAA_hydroxylase_sf"/>
</dbReference>
<evidence type="ECO:0000259" key="10">
    <source>
        <dbReference type="PROSITE" id="PS51671"/>
    </source>
</evidence>
<dbReference type="STRING" id="7574.A0A1S3HUS1"/>
<feature type="domain" description="ACT" evidence="10">
    <location>
        <begin position="86"/>
        <end position="163"/>
    </location>
</feature>
<feature type="binding site" evidence="7">
    <location>
        <position position="339"/>
    </location>
    <ligand>
        <name>Fe cation</name>
        <dbReference type="ChEBI" id="CHEBI:24875"/>
    </ligand>
</feature>
<evidence type="ECO:0000313" key="12">
    <source>
        <dbReference type="RefSeq" id="XP_013382489.1"/>
    </source>
</evidence>
<evidence type="ECO:0000256" key="4">
    <source>
        <dbReference type="ARBA" id="ARBA00023002"/>
    </source>
</evidence>
<dbReference type="InterPro" id="IPR002912">
    <property type="entry name" value="ACT_dom"/>
</dbReference>
<dbReference type="Pfam" id="PF00351">
    <property type="entry name" value="Biopterin_H"/>
    <property type="match status" value="1"/>
</dbReference>
<evidence type="ECO:0000256" key="1">
    <source>
        <dbReference type="ARBA" id="ARBA00001954"/>
    </source>
</evidence>
<name>A0A1S3HUS1_LINAN</name>
<evidence type="ECO:0000256" key="7">
    <source>
        <dbReference type="PIRSR" id="PIRSR000336-1"/>
    </source>
</evidence>
<comment type="cofactor">
    <cofactor evidence="1 8">
        <name>Fe(2+)</name>
        <dbReference type="ChEBI" id="CHEBI:29033"/>
    </cofactor>
</comment>
<dbReference type="InterPro" id="IPR019773">
    <property type="entry name" value="Tyrosine_3-monooxygenase-like"/>
</dbReference>
<keyword evidence="5 7" id="KW-0408">Iron</keyword>
<accession>A0A1S3HUS1</accession>
<dbReference type="KEGG" id="lak:106153195"/>
<dbReference type="GO" id="GO:0009072">
    <property type="term" value="P:aromatic amino acid metabolic process"/>
    <property type="evidence" value="ECO:0007669"/>
    <property type="project" value="InterPro"/>
</dbReference>
<gene>
    <name evidence="13" type="primary">LOC106158393</name>
    <name evidence="12" type="synonym">LOC106153195</name>
</gene>
<dbReference type="PROSITE" id="PS51410">
    <property type="entry name" value="BH4_AAA_HYDROXYL_2"/>
    <property type="match status" value="1"/>
</dbReference>
<evidence type="ECO:0000313" key="11">
    <source>
        <dbReference type="Proteomes" id="UP000085678"/>
    </source>
</evidence>
<dbReference type="AlphaFoldDB" id="A0A1S3HUS1"/>
<protein>
    <submittedName>
        <fullName evidence="12 13">Phenylalanine-4-hydroxylase</fullName>
    </submittedName>
</protein>
<dbReference type="PRINTS" id="PR00372">
    <property type="entry name" value="FYWHYDRXLASE"/>
</dbReference>
<dbReference type="PANTHER" id="PTHR11473">
    <property type="entry name" value="AROMATIC AMINO ACID HYDROXYLASE"/>
    <property type="match status" value="1"/>
</dbReference>
<dbReference type="PROSITE" id="PS51671">
    <property type="entry name" value="ACT"/>
    <property type="match status" value="1"/>
</dbReference>
<dbReference type="GO" id="GO:0005737">
    <property type="term" value="C:cytoplasm"/>
    <property type="evidence" value="ECO:0007669"/>
    <property type="project" value="TreeGrafter"/>
</dbReference>
<dbReference type="RefSeq" id="XP_013382489.1">
    <property type="nucleotide sequence ID" value="XM_013527035.1"/>
</dbReference>
<evidence type="ECO:0000256" key="3">
    <source>
        <dbReference type="ARBA" id="ARBA00022723"/>
    </source>
</evidence>
<keyword evidence="3 7" id="KW-0479">Metal-binding</keyword>
<proteinExistence type="inferred from homology"/>
<dbReference type="PIRSF" id="PIRSF000336">
    <property type="entry name" value="TH"/>
    <property type="match status" value="1"/>
</dbReference>
<dbReference type="InterPro" id="IPR019774">
    <property type="entry name" value="Aromatic-AA_hydroxylase_C"/>
</dbReference>
<keyword evidence="6" id="KW-0503">Monooxygenase</keyword>
<evidence type="ECO:0000256" key="6">
    <source>
        <dbReference type="ARBA" id="ARBA00023033"/>
    </source>
</evidence>
<organism evidence="11 13">
    <name type="scientific">Lingula anatina</name>
    <name type="common">Brachiopod</name>
    <name type="synonym">Lingula unguis</name>
    <dbReference type="NCBI Taxonomy" id="7574"/>
    <lineage>
        <taxon>Eukaryota</taxon>
        <taxon>Metazoa</taxon>
        <taxon>Spiralia</taxon>
        <taxon>Lophotrochozoa</taxon>
        <taxon>Brachiopoda</taxon>
        <taxon>Linguliformea</taxon>
        <taxon>Lingulata</taxon>
        <taxon>Lingulida</taxon>
        <taxon>Linguloidea</taxon>
        <taxon>Lingulidae</taxon>
        <taxon>Lingula</taxon>
    </lineage>
</organism>
<dbReference type="RefSeq" id="XP_013389792.1">
    <property type="nucleotide sequence ID" value="XM_013534338.1"/>
</dbReference>
<keyword evidence="11" id="KW-1185">Reference proteome</keyword>
<reference evidence="13" key="1">
    <citation type="journal article" date="2015" name="Nat. Commun.">
        <title>The Lingula genome provides insights into brachiopod evolution and the origin of phosphate biomineralization.</title>
        <authorList>
            <person name="Luo Y.J."/>
            <person name="Takeuchi T."/>
            <person name="Koyanagi R."/>
            <person name="Yamada L."/>
            <person name="Kanda M."/>
            <person name="Khalturina M."/>
            <person name="Fujie M."/>
            <person name="Yamasaki S.I."/>
            <person name="Endo K."/>
            <person name="Satoh N."/>
        </authorList>
    </citation>
    <scope>NUCLEOTIDE SEQUENCE</scope>
</reference>
<keyword evidence="4" id="KW-0560">Oxidoreductase</keyword>
<evidence type="ECO:0000256" key="5">
    <source>
        <dbReference type="ARBA" id="ARBA00023004"/>
    </source>
</evidence>
<dbReference type="OrthoDB" id="983542at2759"/>
<dbReference type="GO" id="GO:0030424">
    <property type="term" value="C:axon"/>
    <property type="evidence" value="ECO:0007669"/>
    <property type="project" value="TreeGrafter"/>
</dbReference>